<dbReference type="InterPro" id="IPR029052">
    <property type="entry name" value="Metallo-depent_PP-like"/>
</dbReference>
<dbReference type="Pfam" id="PF00149">
    <property type="entry name" value="Metallophos"/>
    <property type="match status" value="1"/>
</dbReference>
<dbReference type="SUPFAM" id="SSF56300">
    <property type="entry name" value="Metallo-dependent phosphatases"/>
    <property type="match status" value="1"/>
</dbReference>
<organism evidence="2 3">
    <name type="scientific">Amycolatopsis minnesotensis</name>
    <dbReference type="NCBI Taxonomy" id="337894"/>
    <lineage>
        <taxon>Bacteria</taxon>
        <taxon>Bacillati</taxon>
        <taxon>Actinomycetota</taxon>
        <taxon>Actinomycetes</taxon>
        <taxon>Pseudonocardiales</taxon>
        <taxon>Pseudonocardiaceae</taxon>
        <taxon>Amycolatopsis</taxon>
    </lineage>
</organism>
<sequence length="263" mass="28649">MRVHVVSDVHGNADALARAGDGADALVVLGDLLDFVDYKQHDKGIMGALFGAEKVGVFARLRRESTRDETIAYSRSLWATLEDPASAVEEAIREQYAALFKVLPSPTYAIPGNVDTPALWPEFAGAGIELVDGGTAEIGGLRFGFAGGALLPPHVVPRRTGGAWRPYLRTPEEFDASVAALEAVDVLCSHIPPALPELTYDVIARRHEIGSASLLGVITAHQPRWSVFGHVHQPLSSRRRVGRTECRNVGHFKETEQPYVLRW</sequence>
<reference evidence="2 3" key="1">
    <citation type="journal article" date="2019" name="Int. J. Syst. Evol. Microbiol.">
        <title>The Global Catalogue of Microorganisms (GCM) 10K type strain sequencing project: providing services to taxonomists for standard genome sequencing and annotation.</title>
        <authorList>
            <consortium name="The Broad Institute Genomics Platform"/>
            <consortium name="The Broad Institute Genome Sequencing Center for Infectious Disease"/>
            <person name="Wu L."/>
            <person name="Ma J."/>
        </authorList>
    </citation>
    <scope>NUCLEOTIDE SEQUENCE [LARGE SCALE GENOMIC DNA]</scope>
    <source>
        <strain evidence="2 3">JCM 14545</strain>
    </source>
</reference>
<gene>
    <name evidence="2" type="ORF">GCM10009754_42560</name>
</gene>
<dbReference type="EMBL" id="BAAANN010000016">
    <property type="protein sequence ID" value="GAA1965823.1"/>
    <property type="molecule type" value="Genomic_DNA"/>
</dbReference>
<name>A0ABN2RAJ2_9PSEU</name>
<evidence type="ECO:0000313" key="2">
    <source>
        <dbReference type="EMBL" id="GAA1965823.1"/>
    </source>
</evidence>
<keyword evidence="3" id="KW-1185">Reference proteome</keyword>
<accession>A0ABN2RAJ2</accession>
<evidence type="ECO:0000259" key="1">
    <source>
        <dbReference type="Pfam" id="PF00149"/>
    </source>
</evidence>
<protein>
    <submittedName>
        <fullName evidence="2">Metallophosphoesterase</fullName>
    </submittedName>
</protein>
<evidence type="ECO:0000313" key="3">
    <source>
        <dbReference type="Proteomes" id="UP001501116"/>
    </source>
</evidence>
<proteinExistence type="predicted"/>
<dbReference type="RefSeq" id="WP_344421337.1">
    <property type="nucleotide sequence ID" value="NZ_BAAANN010000016.1"/>
</dbReference>
<dbReference type="Proteomes" id="UP001501116">
    <property type="component" value="Unassembled WGS sequence"/>
</dbReference>
<feature type="domain" description="Calcineurin-like phosphoesterase" evidence="1">
    <location>
        <begin position="1"/>
        <end position="234"/>
    </location>
</feature>
<dbReference type="InterPro" id="IPR004843">
    <property type="entry name" value="Calcineurin-like_PHP"/>
</dbReference>
<dbReference type="Gene3D" id="3.60.21.10">
    <property type="match status" value="1"/>
</dbReference>
<comment type="caution">
    <text evidence="2">The sequence shown here is derived from an EMBL/GenBank/DDBJ whole genome shotgun (WGS) entry which is preliminary data.</text>
</comment>